<dbReference type="GO" id="GO:0015344">
    <property type="term" value="F:siderophore uptake transmembrane transporter activity"/>
    <property type="evidence" value="ECO:0007669"/>
    <property type="project" value="TreeGrafter"/>
</dbReference>
<reference evidence="12" key="1">
    <citation type="journal article" date="2014" name="Int. J. Syst. Evol. Microbiol.">
        <title>Complete genome sequence of Corynebacterium casei LMG S-19264T (=DSM 44701T), isolated from a smear-ripened cheese.</title>
        <authorList>
            <consortium name="US DOE Joint Genome Institute (JGI-PGF)"/>
            <person name="Walter F."/>
            <person name="Albersmeier A."/>
            <person name="Kalinowski J."/>
            <person name="Ruckert C."/>
        </authorList>
    </citation>
    <scope>NUCLEOTIDE SEQUENCE</scope>
    <source>
        <strain evidence="12">KCTC 12368</strain>
    </source>
</reference>
<evidence type="ECO:0000256" key="7">
    <source>
        <dbReference type="ARBA" id="ARBA00023237"/>
    </source>
</evidence>
<dbReference type="SUPFAM" id="SSF56935">
    <property type="entry name" value="Porins"/>
    <property type="match status" value="1"/>
</dbReference>
<dbReference type="PANTHER" id="PTHR30069:SF29">
    <property type="entry name" value="HEMOGLOBIN AND HEMOGLOBIN-HAPTOGLOBIN-BINDING PROTEIN 1-RELATED"/>
    <property type="match status" value="1"/>
</dbReference>
<dbReference type="NCBIfam" id="TIGR04057">
    <property type="entry name" value="SusC_RagA_signa"/>
    <property type="match status" value="1"/>
</dbReference>
<evidence type="ECO:0000259" key="11">
    <source>
        <dbReference type="Pfam" id="PF14905"/>
    </source>
</evidence>
<dbReference type="PANTHER" id="PTHR30069">
    <property type="entry name" value="TONB-DEPENDENT OUTER MEMBRANE RECEPTOR"/>
    <property type="match status" value="1"/>
</dbReference>
<keyword evidence="2 8" id="KW-0813">Transport</keyword>
<dbReference type="InterPro" id="IPR036942">
    <property type="entry name" value="Beta-barrel_TonB_sf"/>
</dbReference>
<comment type="caution">
    <text evidence="12">The sequence shown here is derived from an EMBL/GenBank/DDBJ whole genome shotgun (WGS) entry which is preliminary data.</text>
</comment>
<comment type="similarity">
    <text evidence="8">Belongs to the TonB-dependent receptor family.</text>
</comment>
<dbReference type="EMBL" id="BMWX01000002">
    <property type="protein sequence ID" value="GGZ22104.1"/>
    <property type="molecule type" value="Genomic_DNA"/>
</dbReference>
<dbReference type="InterPro" id="IPR023996">
    <property type="entry name" value="TonB-dep_OMP_SusC/RagA"/>
</dbReference>
<keyword evidence="3 8" id="KW-1134">Transmembrane beta strand</keyword>
<dbReference type="NCBIfam" id="TIGR04056">
    <property type="entry name" value="OMP_RagA_SusC"/>
    <property type="match status" value="1"/>
</dbReference>
<protein>
    <submittedName>
        <fullName evidence="12">SusC/RagA family TonB-linked outer membrane protein</fullName>
    </submittedName>
</protein>
<dbReference type="Gene3D" id="2.40.170.20">
    <property type="entry name" value="TonB-dependent receptor, beta-barrel domain"/>
    <property type="match status" value="1"/>
</dbReference>
<keyword evidence="6 8" id="KW-0472">Membrane</keyword>
<proteinExistence type="inferred from homology"/>
<dbReference type="Pfam" id="PF14905">
    <property type="entry name" value="OMP_b-brl_3"/>
    <property type="match status" value="1"/>
</dbReference>
<dbReference type="InterPro" id="IPR012910">
    <property type="entry name" value="Plug_dom"/>
</dbReference>
<dbReference type="GO" id="GO:0044718">
    <property type="term" value="P:siderophore transmembrane transport"/>
    <property type="evidence" value="ECO:0007669"/>
    <property type="project" value="TreeGrafter"/>
</dbReference>
<dbReference type="Pfam" id="PF07715">
    <property type="entry name" value="Plug"/>
    <property type="match status" value="1"/>
</dbReference>
<evidence type="ECO:0000256" key="8">
    <source>
        <dbReference type="PROSITE-ProRule" id="PRU01360"/>
    </source>
</evidence>
<evidence type="ECO:0000313" key="12">
    <source>
        <dbReference type="EMBL" id="GGZ22104.1"/>
    </source>
</evidence>
<dbReference type="PROSITE" id="PS52016">
    <property type="entry name" value="TONB_DEPENDENT_REC_3"/>
    <property type="match status" value="1"/>
</dbReference>
<feature type="domain" description="TonB-dependent receptor plug" evidence="10">
    <location>
        <begin position="102"/>
        <end position="227"/>
    </location>
</feature>
<dbReference type="SUPFAM" id="SSF49464">
    <property type="entry name" value="Carboxypeptidase regulatory domain-like"/>
    <property type="match status" value="1"/>
</dbReference>
<dbReference type="FunFam" id="2.60.40.1120:FF:000003">
    <property type="entry name" value="Outer membrane protein Omp121"/>
    <property type="match status" value="1"/>
</dbReference>
<dbReference type="GO" id="GO:0009279">
    <property type="term" value="C:cell outer membrane"/>
    <property type="evidence" value="ECO:0007669"/>
    <property type="project" value="UniProtKB-SubCell"/>
</dbReference>
<dbReference type="Proteomes" id="UP000619457">
    <property type="component" value="Unassembled WGS sequence"/>
</dbReference>
<evidence type="ECO:0000259" key="10">
    <source>
        <dbReference type="Pfam" id="PF07715"/>
    </source>
</evidence>
<dbReference type="InterPro" id="IPR023997">
    <property type="entry name" value="TonB-dep_OMP_SusC/RagA_CS"/>
</dbReference>
<gene>
    <name evidence="12" type="ORF">GCM10007049_13610</name>
</gene>
<dbReference type="InterPro" id="IPR039426">
    <property type="entry name" value="TonB-dep_rcpt-like"/>
</dbReference>
<dbReference type="InterPro" id="IPR041700">
    <property type="entry name" value="OMP_b-brl_3"/>
</dbReference>
<evidence type="ECO:0000313" key="13">
    <source>
        <dbReference type="Proteomes" id="UP000619457"/>
    </source>
</evidence>
<keyword evidence="7 8" id="KW-0998">Cell outer membrane</keyword>
<keyword evidence="5" id="KW-0732">Signal</keyword>
<dbReference type="InterPro" id="IPR037066">
    <property type="entry name" value="Plug_dom_sf"/>
</dbReference>
<feature type="region of interest" description="Disordered" evidence="9">
    <location>
        <begin position="1"/>
        <end position="24"/>
    </location>
</feature>
<feature type="domain" description="Outer membrane protein beta-barrel" evidence="11">
    <location>
        <begin position="701"/>
        <end position="804"/>
    </location>
</feature>
<dbReference type="InterPro" id="IPR008969">
    <property type="entry name" value="CarboxyPept-like_regulatory"/>
</dbReference>
<accession>A0A918PT82</accession>
<feature type="compositionally biased region" description="Polar residues" evidence="9">
    <location>
        <begin position="1"/>
        <end position="20"/>
    </location>
</feature>
<evidence type="ECO:0000256" key="9">
    <source>
        <dbReference type="SAM" id="MobiDB-lite"/>
    </source>
</evidence>
<keyword evidence="4 8" id="KW-0812">Transmembrane</keyword>
<organism evidence="12 13">
    <name type="scientific">Echinicola pacifica</name>
    <dbReference type="NCBI Taxonomy" id="346377"/>
    <lineage>
        <taxon>Bacteria</taxon>
        <taxon>Pseudomonadati</taxon>
        <taxon>Bacteroidota</taxon>
        <taxon>Cytophagia</taxon>
        <taxon>Cytophagales</taxon>
        <taxon>Cyclobacteriaceae</taxon>
        <taxon>Echinicola</taxon>
    </lineage>
</organism>
<evidence type="ECO:0000256" key="1">
    <source>
        <dbReference type="ARBA" id="ARBA00004571"/>
    </source>
</evidence>
<evidence type="ECO:0000256" key="4">
    <source>
        <dbReference type="ARBA" id="ARBA00022692"/>
    </source>
</evidence>
<evidence type="ECO:0000256" key="5">
    <source>
        <dbReference type="ARBA" id="ARBA00022729"/>
    </source>
</evidence>
<evidence type="ECO:0000256" key="6">
    <source>
        <dbReference type="ARBA" id="ARBA00023136"/>
    </source>
</evidence>
<comment type="subcellular location">
    <subcellularLocation>
        <location evidence="1 8">Cell outer membrane</location>
        <topology evidence="1 8">Multi-pass membrane protein</topology>
    </subcellularLocation>
</comment>
<evidence type="ECO:0000256" key="2">
    <source>
        <dbReference type="ARBA" id="ARBA00022448"/>
    </source>
</evidence>
<reference evidence="12" key="2">
    <citation type="submission" date="2020-09" db="EMBL/GenBank/DDBJ databases">
        <authorList>
            <person name="Sun Q."/>
            <person name="Kim S."/>
        </authorList>
    </citation>
    <scope>NUCLEOTIDE SEQUENCE</scope>
    <source>
        <strain evidence="12">KCTC 12368</strain>
    </source>
</reference>
<dbReference type="Gene3D" id="2.170.130.10">
    <property type="entry name" value="TonB-dependent receptor, plug domain"/>
    <property type="match status" value="1"/>
</dbReference>
<dbReference type="AlphaFoldDB" id="A0A918PT82"/>
<evidence type="ECO:0000256" key="3">
    <source>
        <dbReference type="ARBA" id="ARBA00022452"/>
    </source>
</evidence>
<dbReference type="Gene3D" id="2.60.40.1120">
    <property type="entry name" value="Carboxypeptidase-like, regulatory domain"/>
    <property type="match status" value="1"/>
</dbReference>
<dbReference type="Pfam" id="PF13715">
    <property type="entry name" value="CarbopepD_reg_2"/>
    <property type="match status" value="1"/>
</dbReference>
<sequence length="1079" mass="118289">MQYSFAQTRTVTGTVTSSENGEPIPGVSILVKGTSTGAITDLDGEYDINVPAGGEVLIYSFIGMSKQEIPIGGRSVIDVVMDSNAEELNEVVVTALGIERSKNELPYAAQSVNGDKINETRDPNFINQLSGRVAGLNIKSSNNLGGSSNVVIRGSSSLTGSNQALFVIDGVPVDNSITNTKDQARGRTGYDYGNAASDINPDDIASVNVLKGAAATALYGSRASNGVVVITTKKGGKGLGVTVNAGVTFGKIDKSTFAEYQNQYGAGYGSSFYYKDVEGFDSSIPFYYYGDDASYGEAFDPSQQVYDWKSVNPASAFYQQPTTWQAAKNTPAEFYESPVSTSTSVLLNGGTDKGYYKLGYTRNVQEGILPNSKMKKNIVNFSGSYDIMDKLTATASVNFSINEGLGRYGTGYSGLNVNQSFRQWWPVNVDVKELESEYFATNSNATWNWSNESAQKPAYTDNPYWTRYRNYQNDERIRTLGYMSLKYDLADWVNIMGRVSLDTYSEEQEERIAVGSLDPASYGRFNRTFKEYNYDLLMNFNKDINEDLEFTGLLGGNIRNTQINSINASTNGGLVVPNLYSLSNSLNPIEAPDEVESTLQVNGVFAGATFTYRDYIILDGTIRRDQASSLAPENNSYYYPSVSGGLIFSEFLQNKELFTFGKLRANYAEVSNTAAPQVLQDVYYKPTGFGDVPLFSMPDSKNNPDLLPELTKSFEIGTEMTFMDARYGFDVTYYDTRTVNQIIPVTTSTATGFSSRYVNAGELQNAGWEISAFATILESQDFSWKMDVNWTKNNSKVLSLNGENTNLELASLQGGVSLNAAVGQPYGTIRGRDYIRDEATGMPTIDESGRYMVSTEANKIIGDINPDWYGGINNALKYKNFTLSFLIDIQKGGDVFSLDRWYGDATGLYPETALPNELGNNMRDPLSTDGGSGDFGRYPIYNNDGVITGYEQAGGNSGGVILPGVFENGEANDIRLDLSNFGESGYAGSNPNSKYIYDASYVKLRSLSISYIFPRSFVDKIQGVQGIDVSFIGRNLWIIHKNMPYSDPEESLGAGNNQGYQSGAYPTTKTYGFNLRLKF</sequence>
<keyword evidence="13" id="KW-1185">Reference proteome</keyword>
<name>A0A918PT82_9BACT</name>